<reference evidence="2 4" key="1">
    <citation type="submission" date="2017-11" db="EMBL/GenBank/DDBJ databases">
        <title>Comparitive Functional Genomics of Dry Heat Resistant strains isolated from the Viking Spacecraft.</title>
        <authorList>
            <person name="Seuylemezian A."/>
            <person name="Cooper K."/>
            <person name="Vaishampayan P."/>
        </authorList>
    </citation>
    <scope>NUCLEOTIDE SEQUENCE [LARGE SCALE GENOMIC DNA]</scope>
    <source>
        <strain evidence="2 4">M4.6</strain>
    </source>
</reference>
<evidence type="ECO:0000313" key="3">
    <source>
        <dbReference type="EMBL" id="PLR98000.1"/>
    </source>
</evidence>
<dbReference type="OrthoDB" id="9769590at2"/>
<dbReference type="GO" id="GO:0005886">
    <property type="term" value="C:plasma membrane"/>
    <property type="evidence" value="ECO:0007669"/>
    <property type="project" value="TreeGrafter"/>
</dbReference>
<dbReference type="Proteomes" id="UP000234951">
    <property type="component" value="Unassembled WGS sequence"/>
</dbReference>
<evidence type="ECO:0000313" key="2">
    <source>
        <dbReference type="EMBL" id="PLR82094.1"/>
    </source>
</evidence>
<dbReference type="Pfam" id="PF04286">
    <property type="entry name" value="DUF445"/>
    <property type="match status" value="1"/>
</dbReference>
<keyword evidence="1" id="KW-1133">Transmembrane helix</keyword>
<proteinExistence type="predicted"/>
<protein>
    <submittedName>
        <fullName evidence="2">DUF445 domain-containing protein</fullName>
    </submittedName>
</protein>
<feature type="transmembrane region" description="Helical" evidence="1">
    <location>
        <begin position="395"/>
        <end position="414"/>
    </location>
</feature>
<evidence type="ECO:0000313" key="4">
    <source>
        <dbReference type="Proteomes" id="UP000234951"/>
    </source>
</evidence>
<dbReference type="Proteomes" id="UP000235114">
    <property type="component" value="Unassembled WGS sequence"/>
</dbReference>
<name>A0A2N5GKP7_9BACI</name>
<keyword evidence="1" id="KW-0472">Membrane</keyword>
<dbReference type="EMBL" id="PGVA01000028">
    <property type="protein sequence ID" value="PLR82094.1"/>
    <property type="molecule type" value="Genomic_DNA"/>
</dbReference>
<sequence length="418" mass="47969">MAKQSTRSKYLATISLIIMGSGFLVSIPVQDHIIGRLLHGGFEAGLVGGLADWFAVTALFRHPLGVPIPHTALLPKNRDKMVSALIHMLENNWLTKESIREKLNEVEITKKLIPIIETEIRSEPIKKGAVSIMEQIIRSLDAEKISPFLEKELKDYLYRIDAGKILHSGASQVIAKRYDEKTIDYLLAELEKWAAKEDAKEKMGSIAMELLENTKSDGFMQFALQSLKQFINKEKLGQILQSFLMKRIPLLREPDNEYRQIVLTRIRTELADIDNRKELVKEINDWKEQIIDDWRLSGQITELLLQAQQRAVKFINEETFYHQYIFPLMKRFIDDLKTDPAKINAIENWLQKQIAELIESNHSKIGKLVKENLDKLDTESLIHMMENNVGKDLQWIRVNGAVCGFMIGVVLAVLKMVL</sequence>
<dbReference type="EMBL" id="PGVD01000025">
    <property type="protein sequence ID" value="PLR98000.1"/>
    <property type="molecule type" value="Genomic_DNA"/>
</dbReference>
<keyword evidence="1" id="KW-0812">Transmembrane</keyword>
<evidence type="ECO:0000256" key="1">
    <source>
        <dbReference type="SAM" id="Phobius"/>
    </source>
</evidence>
<dbReference type="SUPFAM" id="SSF48371">
    <property type="entry name" value="ARM repeat"/>
    <property type="match status" value="1"/>
</dbReference>
<feature type="transmembrane region" description="Helical" evidence="1">
    <location>
        <begin position="12"/>
        <end position="29"/>
    </location>
</feature>
<organism evidence="2 4">
    <name type="scientific">Bacillus canaveralius</name>
    <dbReference type="NCBI Taxonomy" id="1403243"/>
    <lineage>
        <taxon>Bacteria</taxon>
        <taxon>Bacillati</taxon>
        <taxon>Bacillota</taxon>
        <taxon>Bacilli</taxon>
        <taxon>Bacillales</taxon>
        <taxon>Bacillaceae</taxon>
        <taxon>Bacillus</taxon>
    </lineage>
</organism>
<dbReference type="InterPro" id="IPR007383">
    <property type="entry name" value="DUF445"/>
</dbReference>
<keyword evidence="5" id="KW-1185">Reference proteome</keyword>
<accession>A0A2N5GKP7</accession>
<dbReference type="AlphaFoldDB" id="A0A2N5GKP7"/>
<comment type="caution">
    <text evidence="2">The sequence shown here is derived from an EMBL/GenBank/DDBJ whole genome shotgun (WGS) entry which is preliminary data.</text>
</comment>
<dbReference type="InterPro" id="IPR016024">
    <property type="entry name" value="ARM-type_fold"/>
</dbReference>
<reference evidence="3 5" key="2">
    <citation type="submission" date="2017-12" db="EMBL/GenBank/DDBJ databases">
        <title>Comparative Functional Genomics of Dry Heat Resistant strains isolated from the Viking Spacecraft.</title>
        <authorList>
            <person name="Seuylemezian A."/>
            <person name="Cooper K."/>
            <person name="Vaishampayan P."/>
        </authorList>
    </citation>
    <scope>NUCLEOTIDE SEQUENCE [LARGE SCALE GENOMIC DNA]</scope>
    <source>
        <strain evidence="3 5">ATCC 29669</strain>
    </source>
</reference>
<dbReference type="PANTHER" id="PTHR38442:SF1">
    <property type="entry name" value="INNER MEMBRANE PROTEIN"/>
    <property type="match status" value="1"/>
</dbReference>
<dbReference type="PANTHER" id="PTHR38442">
    <property type="entry name" value="INNER MEMBRANE PROTEIN-RELATED"/>
    <property type="match status" value="1"/>
</dbReference>
<gene>
    <name evidence="2" type="ORF">CU635_13065</name>
    <name evidence="3" type="ORF">CVD25_09275</name>
</gene>
<dbReference type="RefSeq" id="WP_101577810.1">
    <property type="nucleotide sequence ID" value="NZ_PGVA01000028.1"/>
</dbReference>
<evidence type="ECO:0000313" key="5">
    <source>
        <dbReference type="Proteomes" id="UP000235114"/>
    </source>
</evidence>